<name>A0AAN9NWJ4_PHACN</name>
<proteinExistence type="predicted"/>
<keyword evidence="2" id="KW-1185">Reference proteome</keyword>
<evidence type="ECO:0000313" key="2">
    <source>
        <dbReference type="Proteomes" id="UP001374584"/>
    </source>
</evidence>
<dbReference type="EMBL" id="JAYMYR010000002">
    <property type="protein sequence ID" value="KAK7376928.1"/>
    <property type="molecule type" value="Genomic_DNA"/>
</dbReference>
<sequence>MLSLVDTLHQLRTTLSMISLFTTTHVKVTMSQAGTHEPLQMPICAYDFANQMSSTFAAMGMCSRLTFIGHQINDQMKALHLITGERSQTKSLPHFYAFGNAA</sequence>
<comment type="caution">
    <text evidence="1">The sequence shown here is derived from an EMBL/GenBank/DDBJ whole genome shotgun (WGS) entry which is preliminary data.</text>
</comment>
<dbReference type="Proteomes" id="UP001374584">
    <property type="component" value="Unassembled WGS sequence"/>
</dbReference>
<protein>
    <submittedName>
        <fullName evidence="1">Uncharacterized protein</fullName>
    </submittedName>
</protein>
<gene>
    <name evidence="1" type="ORF">VNO80_02348</name>
</gene>
<reference evidence="1 2" key="1">
    <citation type="submission" date="2024-01" db="EMBL/GenBank/DDBJ databases">
        <title>The genomes of 5 underutilized Papilionoideae crops provide insights into root nodulation and disease resistanc.</title>
        <authorList>
            <person name="Jiang F."/>
        </authorList>
    </citation>
    <scope>NUCLEOTIDE SEQUENCE [LARGE SCALE GENOMIC DNA]</scope>
    <source>
        <strain evidence="1">JINMINGXINNONG_FW02</strain>
        <tissue evidence="1">Leaves</tissue>
    </source>
</reference>
<evidence type="ECO:0000313" key="1">
    <source>
        <dbReference type="EMBL" id="KAK7376928.1"/>
    </source>
</evidence>
<organism evidence="1 2">
    <name type="scientific">Phaseolus coccineus</name>
    <name type="common">Scarlet runner bean</name>
    <name type="synonym">Phaseolus multiflorus</name>
    <dbReference type="NCBI Taxonomy" id="3886"/>
    <lineage>
        <taxon>Eukaryota</taxon>
        <taxon>Viridiplantae</taxon>
        <taxon>Streptophyta</taxon>
        <taxon>Embryophyta</taxon>
        <taxon>Tracheophyta</taxon>
        <taxon>Spermatophyta</taxon>
        <taxon>Magnoliopsida</taxon>
        <taxon>eudicotyledons</taxon>
        <taxon>Gunneridae</taxon>
        <taxon>Pentapetalae</taxon>
        <taxon>rosids</taxon>
        <taxon>fabids</taxon>
        <taxon>Fabales</taxon>
        <taxon>Fabaceae</taxon>
        <taxon>Papilionoideae</taxon>
        <taxon>50 kb inversion clade</taxon>
        <taxon>NPAAA clade</taxon>
        <taxon>indigoferoid/millettioid clade</taxon>
        <taxon>Phaseoleae</taxon>
        <taxon>Phaseolus</taxon>
    </lineage>
</organism>
<dbReference type="AlphaFoldDB" id="A0AAN9NWJ4"/>
<accession>A0AAN9NWJ4</accession>